<sequence>MATVSENALRLIRSHAIDAYQADQFYQQGLSCFGSDQLFAQWLTSSNAYTMGQAPINALSAENGIQYLTDLMYRMQGDNYQP</sequence>
<dbReference type="OrthoDB" id="5770459at2"/>
<comment type="caution">
    <text evidence="1">The sequence shown here is derived from an EMBL/GenBank/DDBJ whole genome shotgun (WGS) entry which is preliminary data.</text>
</comment>
<dbReference type="RefSeq" id="WP_068067914.1">
    <property type="nucleotide sequence ID" value="NZ_SACS01000001.1"/>
</dbReference>
<organism evidence="1 2">
    <name type="scientific">Rheinheimera riviphila</name>
    <dbReference type="NCBI Taxonomy" id="1834037"/>
    <lineage>
        <taxon>Bacteria</taxon>
        <taxon>Pseudomonadati</taxon>
        <taxon>Pseudomonadota</taxon>
        <taxon>Gammaproteobacteria</taxon>
        <taxon>Chromatiales</taxon>
        <taxon>Chromatiaceae</taxon>
        <taxon>Rheinheimera</taxon>
    </lineage>
</organism>
<dbReference type="EMBL" id="SACS01000001">
    <property type="protein sequence ID" value="RVU41977.1"/>
    <property type="molecule type" value="Genomic_DNA"/>
</dbReference>
<evidence type="ECO:0000313" key="2">
    <source>
        <dbReference type="Proteomes" id="UP000283077"/>
    </source>
</evidence>
<evidence type="ECO:0000313" key="1">
    <source>
        <dbReference type="EMBL" id="RVU41977.1"/>
    </source>
</evidence>
<proteinExistence type="predicted"/>
<dbReference type="AlphaFoldDB" id="A0A437R5N0"/>
<name>A0A437R5N0_9GAMM</name>
<accession>A0A437R5N0</accession>
<reference evidence="1 2" key="1">
    <citation type="submission" date="2019-01" db="EMBL/GenBank/DDBJ databases">
        <authorList>
            <person name="Chen W.-M."/>
        </authorList>
    </citation>
    <scope>NUCLEOTIDE SEQUENCE [LARGE SCALE GENOMIC DNA]</scope>
    <source>
        <strain evidence="1 2">KYPC3</strain>
    </source>
</reference>
<keyword evidence="2" id="KW-1185">Reference proteome</keyword>
<dbReference type="Proteomes" id="UP000283077">
    <property type="component" value="Unassembled WGS sequence"/>
</dbReference>
<gene>
    <name evidence="1" type="ORF">EOE67_01955</name>
</gene>
<protein>
    <submittedName>
        <fullName evidence="1">DUF2384 domain-containing protein</fullName>
    </submittedName>
</protein>